<reference evidence="2 3" key="1">
    <citation type="submission" date="2018-03" db="EMBL/GenBank/DDBJ databases">
        <authorList>
            <person name="Keele B.F."/>
        </authorList>
    </citation>
    <scope>NUCLEOTIDE SEQUENCE [LARGE SCALE GENOMIC DNA]</scope>
    <source>
        <strain evidence="2 3">CECT 8626</strain>
    </source>
</reference>
<organism evidence="2 3">
    <name type="scientific">Albidovulum aquaemixtae</name>
    <dbReference type="NCBI Taxonomy" id="1542388"/>
    <lineage>
        <taxon>Bacteria</taxon>
        <taxon>Pseudomonadati</taxon>
        <taxon>Pseudomonadota</taxon>
        <taxon>Alphaproteobacteria</taxon>
        <taxon>Rhodobacterales</taxon>
        <taxon>Paracoccaceae</taxon>
        <taxon>Albidovulum</taxon>
    </lineage>
</organism>
<dbReference type="AlphaFoldDB" id="A0A2R8B2E8"/>
<evidence type="ECO:0000256" key="1">
    <source>
        <dbReference type="SAM" id="SignalP"/>
    </source>
</evidence>
<feature type="signal peptide" evidence="1">
    <location>
        <begin position="1"/>
        <end position="20"/>
    </location>
</feature>
<feature type="chain" id="PRO_5015302569" evidence="1">
    <location>
        <begin position="21"/>
        <end position="141"/>
    </location>
</feature>
<dbReference type="EMBL" id="OMOQ01000001">
    <property type="protein sequence ID" value="SPH16768.1"/>
    <property type="molecule type" value="Genomic_DNA"/>
</dbReference>
<evidence type="ECO:0000313" key="3">
    <source>
        <dbReference type="Proteomes" id="UP000244924"/>
    </source>
</evidence>
<evidence type="ECO:0000313" key="2">
    <source>
        <dbReference type="EMBL" id="SPH16768.1"/>
    </source>
</evidence>
<protein>
    <submittedName>
        <fullName evidence="2">Uncharacterized protein</fullName>
    </submittedName>
</protein>
<proteinExistence type="predicted"/>
<name>A0A2R8B2E8_9RHOB</name>
<gene>
    <name evidence="2" type="ORF">DEA8626_00279</name>
</gene>
<sequence>MRRHCSMRASLFAAALIAFAAPLPAAERGAPLTAEEFDAATVGRTLFYNSGGEPYGVEQYLPGRRVIWAFLGDDCRKGRWYEEGSEICFVYEDNPEPQCWTFWDGDEGLVARFRGDPLGLPLIAVEESPEPMACLGPNVGV</sequence>
<keyword evidence="1" id="KW-0732">Signal</keyword>
<dbReference type="Proteomes" id="UP000244924">
    <property type="component" value="Unassembled WGS sequence"/>
</dbReference>
<accession>A0A2R8B2E8</accession>
<keyword evidence="3" id="KW-1185">Reference proteome</keyword>